<sequence length="357" mass="40176">MRKGSLSMTEYFLHVKQLADHLAASGQPMLDTDLQQTLLSGLDSSYDAIVTTLTATIDDFSMDDFQAHLLAFEMRLEAQQALFHQQPVANVANQNRPQYSQQSFPNNRGRSSNYHGRNNNRYDHRNKPSSQPTGQCQLCGLCLSVENVNQTRKVNGDIQMERDGGYIRQLEKDAAGHLSLSSLQKITAAMRMLAHGVVPDVVDDHVTIGESTSFEILRRFLRTVVEDFGEEYLRLPNNENISRKLAHGEARGFPEMLESITWFRCFDLSSCRVYISRNVIFDEAVFPARVQSFITDSNSNLRSETQTPTNTAIPNTCTDVFEVAPSLHMVEQRKTGGDTLEFNKACQSFIPQVSAKI</sequence>
<comment type="caution">
    <text evidence="2">The sequence shown here is derived from an EMBL/GenBank/DDBJ whole genome shotgun (WGS) entry which is preliminary data.</text>
</comment>
<dbReference type="EMBL" id="JABCRI010000021">
    <property type="protein sequence ID" value="KAF8379933.1"/>
    <property type="molecule type" value="Genomic_DNA"/>
</dbReference>
<protein>
    <submittedName>
        <fullName evidence="2">Uncharacterized protein</fullName>
    </submittedName>
</protein>
<dbReference type="PANTHER" id="PTHR47150:SF7">
    <property type="entry name" value="NUCLEASE"/>
    <property type="match status" value="1"/>
</dbReference>
<reference evidence="2 3" key="1">
    <citation type="submission" date="2020-04" db="EMBL/GenBank/DDBJ databases">
        <title>Plant Genome Project.</title>
        <authorList>
            <person name="Zhang R.-G."/>
        </authorList>
    </citation>
    <scope>NUCLEOTIDE SEQUENCE [LARGE SCALE GENOMIC DNA]</scope>
    <source>
        <strain evidence="2">YNK0</strain>
        <tissue evidence="2">Leaf</tissue>
    </source>
</reference>
<evidence type="ECO:0000313" key="2">
    <source>
        <dbReference type="EMBL" id="KAF8379933.1"/>
    </source>
</evidence>
<feature type="compositionally biased region" description="Polar residues" evidence="1">
    <location>
        <begin position="96"/>
        <end position="119"/>
    </location>
</feature>
<evidence type="ECO:0000313" key="3">
    <source>
        <dbReference type="Proteomes" id="UP000655225"/>
    </source>
</evidence>
<dbReference type="Proteomes" id="UP000655225">
    <property type="component" value="Unassembled WGS sequence"/>
</dbReference>
<keyword evidence="3" id="KW-1185">Reference proteome</keyword>
<dbReference type="OrthoDB" id="1912561at2759"/>
<dbReference type="Pfam" id="PF14223">
    <property type="entry name" value="Retrotran_gag_2"/>
    <property type="match status" value="1"/>
</dbReference>
<organism evidence="2 3">
    <name type="scientific">Tetracentron sinense</name>
    <name type="common">Spur-leaf</name>
    <dbReference type="NCBI Taxonomy" id="13715"/>
    <lineage>
        <taxon>Eukaryota</taxon>
        <taxon>Viridiplantae</taxon>
        <taxon>Streptophyta</taxon>
        <taxon>Embryophyta</taxon>
        <taxon>Tracheophyta</taxon>
        <taxon>Spermatophyta</taxon>
        <taxon>Magnoliopsida</taxon>
        <taxon>Trochodendrales</taxon>
        <taxon>Trochodendraceae</taxon>
        <taxon>Tetracentron</taxon>
    </lineage>
</organism>
<feature type="region of interest" description="Disordered" evidence="1">
    <location>
        <begin position="96"/>
        <end position="133"/>
    </location>
</feature>
<name>A0A835D4D9_TETSI</name>
<dbReference type="PANTHER" id="PTHR47150">
    <property type="entry name" value="OS12G0169200 PROTEIN"/>
    <property type="match status" value="1"/>
</dbReference>
<evidence type="ECO:0000256" key="1">
    <source>
        <dbReference type="SAM" id="MobiDB-lite"/>
    </source>
</evidence>
<accession>A0A835D4D9</accession>
<proteinExistence type="predicted"/>
<dbReference type="Gene3D" id="3.30.310.80">
    <property type="entry name" value="Kinase associated domain 1, KA1"/>
    <property type="match status" value="1"/>
</dbReference>
<dbReference type="AlphaFoldDB" id="A0A835D4D9"/>
<gene>
    <name evidence="2" type="ORF">HHK36_027398</name>
</gene>